<dbReference type="AlphaFoldDB" id="D4H8C4"/>
<feature type="transmembrane region" description="Helical" evidence="6">
    <location>
        <begin position="53"/>
        <end position="77"/>
    </location>
</feature>
<keyword evidence="2" id="KW-1003">Cell membrane</keyword>
<dbReference type="STRING" id="522772.Dacet_1504"/>
<feature type="transmembrane region" description="Helical" evidence="6">
    <location>
        <begin position="12"/>
        <end position="33"/>
    </location>
</feature>
<dbReference type="RefSeq" id="WP_013010787.1">
    <property type="nucleotide sequence ID" value="NC_013943.1"/>
</dbReference>
<evidence type="ECO:0000256" key="5">
    <source>
        <dbReference type="ARBA" id="ARBA00023136"/>
    </source>
</evidence>
<evidence type="ECO:0000256" key="3">
    <source>
        <dbReference type="ARBA" id="ARBA00022692"/>
    </source>
</evidence>
<feature type="transmembrane region" description="Helical" evidence="6">
    <location>
        <begin position="295"/>
        <end position="314"/>
    </location>
</feature>
<gene>
    <name evidence="7" type="ordered locus">Dacet_1504</name>
</gene>
<evidence type="ECO:0000256" key="4">
    <source>
        <dbReference type="ARBA" id="ARBA00022989"/>
    </source>
</evidence>
<dbReference type="InterPro" id="IPR005495">
    <property type="entry name" value="LptG/LptF_permease"/>
</dbReference>
<dbReference type="EMBL" id="CP001968">
    <property type="protein sequence ID" value="ADD68273.1"/>
    <property type="molecule type" value="Genomic_DNA"/>
</dbReference>
<evidence type="ECO:0000313" key="7">
    <source>
        <dbReference type="EMBL" id="ADD68273.1"/>
    </source>
</evidence>
<evidence type="ECO:0000313" key="8">
    <source>
        <dbReference type="Proteomes" id="UP000002012"/>
    </source>
</evidence>
<evidence type="ECO:0000256" key="1">
    <source>
        <dbReference type="ARBA" id="ARBA00004651"/>
    </source>
</evidence>
<dbReference type="HOGENOM" id="CLU_028799_3_0_0"/>
<keyword evidence="3 6" id="KW-0812">Transmembrane</keyword>
<sequence length="349" mass="39105">MKLLHKYILKEIYPIFFLGNVFFVLLLLLDKLIDLADLFFTKNVPAFLIIQTIVYYLPSFLVITIPTSAMLAVMIGFGRLSSDSEVTAMRAAGAGKKFFTTPTIIFGLTAFLLGIMMSLWLMPAGSRNAIGNLSKIAKLVSINDMKEKELYDELPGIVFYAVKKDSNAKYRKMVIIDKAQHSVITANEAEILPSGNAGLLMNLKNGRIVTLNEDGKHSKINFDTFTLNSPLIDAKDISVNSERIMQTKDLIENFQEAPLYKFEFSKRISMPFAAIIMSIFGMSLGIFFHRSGRSLAIPITIAVVAVYNILFFAAENFAESGRIEPFLAAWLPNILFALIAVFFYRRAMK</sequence>
<dbReference type="PANTHER" id="PTHR33529:SF6">
    <property type="entry name" value="YJGP_YJGQ FAMILY PERMEASE"/>
    <property type="match status" value="1"/>
</dbReference>
<dbReference type="InParanoid" id="D4H8C4"/>
<feature type="transmembrane region" description="Helical" evidence="6">
    <location>
        <begin position="268"/>
        <end position="288"/>
    </location>
</feature>
<comment type="subcellular location">
    <subcellularLocation>
        <location evidence="1">Cell membrane</location>
        <topology evidence="1">Multi-pass membrane protein</topology>
    </subcellularLocation>
</comment>
<dbReference type="Pfam" id="PF03739">
    <property type="entry name" value="LptF_LptG"/>
    <property type="match status" value="1"/>
</dbReference>
<reference evidence="7 8" key="1">
    <citation type="journal article" date="2010" name="Stand. Genomic Sci.">
        <title>Complete genome sequence of Denitrovibrio acetiphilus type strain (N2460).</title>
        <authorList>
            <person name="Kiss H."/>
            <person name="Lang E."/>
            <person name="Lapidus A."/>
            <person name="Copeland A."/>
            <person name="Nolan M."/>
            <person name="Glavina Del Rio T."/>
            <person name="Chen F."/>
            <person name="Lucas S."/>
            <person name="Tice H."/>
            <person name="Cheng J.F."/>
            <person name="Han C."/>
            <person name="Goodwin L."/>
            <person name="Pitluck S."/>
            <person name="Liolios K."/>
            <person name="Pati A."/>
            <person name="Ivanova N."/>
            <person name="Mavromatis K."/>
            <person name="Chen A."/>
            <person name="Palaniappan K."/>
            <person name="Land M."/>
            <person name="Hauser L."/>
            <person name="Chang Y.J."/>
            <person name="Jeffries C.D."/>
            <person name="Detter J.C."/>
            <person name="Brettin T."/>
            <person name="Spring S."/>
            <person name="Rohde M."/>
            <person name="Goker M."/>
            <person name="Woyke T."/>
            <person name="Bristow J."/>
            <person name="Eisen J.A."/>
            <person name="Markowitz V."/>
            <person name="Hugenholtz P."/>
            <person name="Kyrpides N.C."/>
            <person name="Klenk H.P."/>
        </authorList>
    </citation>
    <scope>NUCLEOTIDE SEQUENCE [LARGE SCALE GENOMIC DNA]</scope>
    <source>
        <strain evidence="8">DSM 12809 / NBRC 114555 / N2460</strain>
    </source>
</reference>
<organism evidence="7 8">
    <name type="scientific">Denitrovibrio acetiphilus (strain DSM 12809 / NBRC 114555 / N2460)</name>
    <dbReference type="NCBI Taxonomy" id="522772"/>
    <lineage>
        <taxon>Bacteria</taxon>
        <taxon>Pseudomonadati</taxon>
        <taxon>Deferribacterota</taxon>
        <taxon>Deferribacteres</taxon>
        <taxon>Deferribacterales</taxon>
        <taxon>Geovibrionaceae</taxon>
        <taxon>Denitrovibrio</taxon>
    </lineage>
</organism>
<keyword evidence="8" id="KW-1185">Reference proteome</keyword>
<feature type="transmembrane region" description="Helical" evidence="6">
    <location>
        <begin position="326"/>
        <end position="344"/>
    </location>
</feature>
<name>D4H8C4_DENA2</name>
<dbReference type="FunCoup" id="D4H8C4">
    <property type="interactions" value="147"/>
</dbReference>
<proteinExistence type="predicted"/>
<dbReference type="eggNOG" id="COG0795">
    <property type="taxonomic scope" value="Bacteria"/>
</dbReference>
<dbReference type="GO" id="GO:0043190">
    <property type="term" value="C:ATP-binding cassette (ABC) transporter complex"/>
    <property type="evidence" value="ECO:0007669"/>
    <property type="project" value="TreeGrafter"/>
</dbReference>
<dbReference type="PANTHER" id="PTHR33529">
    <property type="entry name" value="SLR0882 PROTEIN-RELATED"/>
    <property type="match status" value="1"/>
</dbReference>
<evidence type="ECO:0000256" key="6">
    <source>
        <dbReference type="SAM" id="Phobius"/>
    </source>
</evidence>
<keyword evidence="5 6" id="KW-0472">Membrane</keyword>
<dbReference type="PaxDb" id="522772-Dacet_1504"/>
<accession>D4H8C4</accession>
<evidence type="ECO:0000256" key="2">
    <source>
        <dbReference type="ARBA" id="ARBA00022475"/>
    </source>
</evidence>
<keyword evidence="4 6" id="KW-1133">Transmembrane helix</keyword>
<dbReference type="KEGG" id="dap:Dacet_1504"/>
<protein>
    <submittedName>
        <fullName evidence="7">Permease YjgP/YjgQ family protein</fullName>
    </submittedName>
</protein>
<dbReference type="Proteomes" id="UP000002012">
    <property type="component" value="Chromosome"/>
</dbReference>
<feature type="transmembrane region" description="Helical" evidence="6">
    <location>
        <begin position="98"/>
        <end position="122"/>
    </location>
</feature>
<dbReference type="GO" id="GO:0015920">
    <property type="term" value="P:lipopolysaccharide transport"/>
    <property type="evidence" value="ECO:0007669"/>
    <property type="project" value="TreeGrafter"/>
</dbReference>